<dbReference type="Pfam" id="PF02630">
    <property type="entry name" value="SCO1-SenC"/>
    <property type="match status" value="1"/>
</dbReference>
<evidence type="ECO:0000256" key="3">
    <source>
        <dbReference type="PIRSR" id="PIRSR603782-1"/>
    </source>
</evidence>
<dbReference type="Proteomes" id="UP000001977">
    <property type="component" value="Chromosome"/>
</dbReference>
<feature type="domain" description="Thioredoxin" evidence="6">
    <location>
        <begin position="31"/>
        <end position="196"/>
    </location>
</feature>
<proteinExistence type="inferred from homology"/>
<dbReference type="PANTHER" id="PTHR12151">
    <property type="entry name" value="ELECTRON TRANSPORT PROTIN SCO1/SENC FAMILY MEMBER"/>
    <property type="match status" value="1"/>
</dbReference>
<feature type="disulfide bond" description="Redox-active" evidence="4">
    <location>
        <begin position="71"/>
        <end position="75"/>
    </location>
</feature>
<dbReference type="InterPro" id="IPR013766">
    <property type="entry name" value="Thioredoxin_domain"/>
</dbReference>
<evidence type="ECO:0000259" key="6">
    <source>
        <dbReference type="PROSITE" id="PS51352"/>
    </source>
</evidence>
<dbReference type="KEGG" id="bav:BAV1658"/>
<accession>Q2L1G4</accession>
<dbReference type="PROSITE" id="PS51352">
    <property type="entry name" value="THIOREDOXIN_2"/>
    <property type="match status" value="1"/>
</dbReference>
<feature type="signal peptide" evidence="5">
    <location>
        <begin position="1"/>
        <end position="24"/>
    </location>
</feature>
<keyword evidence="2 3" id="KW-0186">Copper</keyword>
<dbReference type="CDD" id="cd02968">
    <property type="entry name" value="SCO"/>
    <property type="match status" value="1"/>
</dbReference>
<keyword evidence="4" id="KW-1015">Disulfide bond</keyword>
<evidence type="ECO:0000313" key="8">
    <source>
        <dbReference type="Proteomes" id="UP000001977"/>
    </source>
</evidence>
<feature type="binding site" evidence="3">
    <location>
        <position position="71"/>
    </location>
    <ligand>
        <name>Cu cation</name>
        <dbReference type="ChEBI" id="CHEBI:23378"/>
    </ligand>
</feature>
<evidence type="ECO:0000256" key="2">
    <source>
        <dbReference type="ARBA" id="ARBA00023008"/>
    </source>
</evidence>
<dbReference type="RefSeq" id="WP_012417327.1">
    <property type="nucleotide sequence ID" value="NC_010645.1"/>
</dbReference>
<protein>
    <submittedName>
        <fullName evidence="7">Electron transport protein</fullName>
    </submittedName>
</protein>
<evidence type="ECO:0000256" key="4">
    <source>
        <dbReference type="PIRSR" id="PIRSR603782-2"/>
    </source>
</evidence>
<dbReference type="AlphaFoldDB" id="Q2L1G4"/>
<name>Q2L1G4_BORA1</name>
<dbReference type="eggNOG" id="COG1999">
    <property type="taxonomic scope" value="Bacteria"/>
</dbReference>
<dbReference type="STRING" id="360910.BAV1658"/>
<dbReference type="EMBL" id="AM167904">
    <property type="protein sequence ID" value="CAJ49266.1"/>
    <property type="molecule type" value="Genomic_DNA"/>
</dbReference>
<dbReference type="InterPro" id="IPR036249">
    <property type="entry name" value="Thioredoxin-like_sf"/>
</dbReference>
<organism evidence="7 8">
    <name type="scientific">Bordetella avium (strain 197N)</name>
    <dbReference type="NCBI Taxonomy" id="360910"/>
    <lineage>
        <taxon>Bacteria</taxon>
        <taxon>Pseudomonadati</taxon>
        <taxon>Pseudomonadota</taxon>
        <taxon>Betaproteobacteria</taxon>
        <taxon>Burkholderiales</taxon>
        <taxon>Alcaligenaceae</taxon>
        <taxon>Bordetella</taxon>
    </lineage>
</organism>
<dbReference type="HOGENOM" id="CLU_050131_3_0_4"/>
<feature type="binding site" evidence="3">
    <location>
        <position position="161"/>
    </location>
    <ligand>
        <name>Cu cation</name>
        <dbReference type="ChEBI" id="CHEBI:23378"/>
    </ligand>
</feature>
<dbReference type="InterPro" id="IPR003782">
    <property type="entry name" value="SCO1/SenC"/>
</dbReference>
<keyword evidence="8" id="KW-1185">Reference proteome</keyword>
<reference evidence="7 8" key="1">
    <citation type="journal article" date="2006" name="J. Bacteriol.">
        <title>Comparison of the genome sequence of the poultry pathogen Bordetella avium with those of B. bronchiseptica, B. pertussis, and B. parapertussis reveals extensive diversity in surface structures associated with host interaction.</title>
        <authorList>
            <person name="Sebaihia M."/>
            <person name="Preston A."/>
            <person name="Maskell D.J."/>
            <person name="Kuzmiak H."/>
            <person name="Connell T.D."/>
            <person name="King N.D."/>
            <person name="Orndorff P.E."/>
            <person name="Miyamoto D.M."/>
            <person name="Thomson N.R."/>
            <person name="Harris D."/>
            <person name="Goble A."/>
            <person name="Lord A."/>
            <person name="Murphy L."/>
            <person name="Quail M.A."/>
            <person name="Rutter S."/>
            <person name="Squares R."/>
            <person name="Squares S."/>
            <person name="Woodward J."/>
            <person name="Parkhill J."/>
            <person name="Temple L.M."/>
        </authorList>
    </citation>
    <scope>NUCLEOTIDE SEQUENCE [LARGE SCALE GENOMIC DNA]</scope>
    <source>
        <strain evidence="7 8">197N</strain>
    </source>
</reference>
<dbReference type="GO" id="GO:0046872">
    <property type="term" value="F:metal ion binding"/>
    <property type="evidence" value="ECO:0007669"/>
    <property type="project" value="UniProtKB-KW"/>
</dbReference>
<gene>
    <name evidence="7" type="ordered locus">BAV1658</name>
</gene>
<evidence type="ECO:0000256" key="5">
    <source>
        <dbReference type="SAM" id="SignalP"/>
    </source>
</evidence>
<dbReference type="PANTHER" id="PTHR12151:SF25">
    <property type="entry name" value="LINALOOL DEHYDRATASE_ISOMERASE DOMAIN-CONTAINING PROTEIN"/>
    <property type="match status" value="1"/>
</dbReference>
<comment type="similarity">
    <text evidence="1">Belongs to the SCO1/2 family.</text>
</comment>
<evidence type="ECO:0000256" key="1">
    <source>
        <dbReference type="ARBA" id="ARBA00010996"/>
    </source>
</evidence>
<dbReference type="SUPFAM" id="SSF52833">
    <property type="entry name" value="Thioredoxin-like"/>
    <property type="match status" value="1"/>
</dbReference>
<keyword evidence="3" id="KW-0479">Metal-binding</keyword>
<evidence type="ECO:0000313" key="7">
    <source>
        <dbReference type="EMBL" id="CAJ49266.1"/>
    </source>
</evidence>
<dbReference type="Gene3D" id="3.40.30.10">
    <property type="entry name" value="Glutaredoxin"/>
    <property type="match status" value="1"/>
</dbReference>
<sequence length="200" mass="22012">MLFRFLSGRAWSVLLLSCCLTACGDRPVWALQDASNLPDLKFQLPAAGGKTLNSDELKGKIVLMFFGYVGCQDNCPETLTQLSSVLKHLGEAAKNVRLVYVSLDPQRDTPDIVQAYANTFNKLTIGLSGTDKQIEELARRYQVAYQAETPQPGADHYAITHSQEVYIFDKQGRARLLASKADSVSAISKDLQQLLTLTGN</sequence>
<keyword evidence="5" id="KW-0732">Signal</keyword>
<feature type="chain" id="PRO_5004211888" evidence="5">
    <location>
        <begin position="25"/>
        <end position="200"/>
    </location>
</feature>
<feature type="binding site" evidence="3">
    <location>
        <position position="75"/>
    </location>
    <ligand>
        <name>Cu cation</name>
        <dbReference type="ChEBI" id="CHEBI:23378"/>
    </ligand>
</feature>